<evidence type="ECO:0000259" key="3">
    <source>
        <dbReference type="PROSITE" id="PS51782"/>
    </source>
</evidence>
<dbReference type="SUPFAM" id="SSF50685">
    <property type="entry name" value="Barwin-like endoglucanases"/>
    <property type="match status" value="1"/>
</dbReference>
<evidence type="ECO:0000313" key="5">
    <source>
        <dbReference type="Proteomes" id="UP000092495"/>
    </source>
</evidence>
<dbReference type="InterPro" id="IPR018392">
    <property type="entry name" value="LysM"/>
</dbReference>
<name>A0A1C7EEM1_9BACL</name>
<dbReference type="RefSeq" id="WP_065525264.1">
    <property type="nucleotide sequence ID" value="NZ_CP016543.2"/>
</dbReference>
<gene>
    <name evidence="4" type="ORF">BCM40_01740</name>
</gene>
<dbReference type="CDD" id="cd00118">
    <property type="entry name" value="LysM"/>
    <property type="match status" value="2"/>
</dbReference>
<dbReference type="GO" id="GO:0004553">
    <property type="term" value="F:hydrolase activity, hydrolyzing O-glycosyl compounds"/>
    <property type="evidence" value="ECO:0007669"/>
    <property type="project" value="InterPro"/>
</dbReference>
<feature type="chain" id="PRO_5008885305" evidence="2">
    <location>
        <begin position="25"/>
        <end position="252"/>
    </location>
</feature>
<dbReference type="Pfam" id="PF01476">
    <property type="entry name" value="LysM"/>
    <property type="match status" value="2"/>
</dbReference>
<dbReference type="InterPro" id="IPR036779">
    <property type="entry name" value="LysM_dom_sf"/>
</dbReference>
<dbReference type="InterPro" id="IPR010611">
    <property type="entry name" value="3D_dom"/>
</dbReference>
<dbReference type="KEGG" id="pdg:BCM40_01740"/>
<keyword evidence="5" id="KW-1185">Reference proteome</keyword>
<evidence type="ECO:0000256" key="1">
    <source>
        <dbReference type="ARBA" id="ARBA00022729"/>
    </source>
</evidence>
<proteinExistence type="predicted"/>
<evidence type="ECO:0000256" key="2">
    <source>
        <dbReference type="SAM" id="SignalP"/>
    </source>
</evidence>
<feature type="domain" description="LysM" evidence="3">
    <location>
        <begin position="27"/>
        <end position="70"/>
    </location>
</feature>
<dbReference type="Proteomes" id="UP000092495">
    <property type="component" value="Chromosome"/>
</dbReference>
<evidence type="ECO:0000313" key="4">
    <source>
        <dbReference type="EMBL" id="ANU22136.1"/>
    </source>
</evidence>
<feature type="domain" description="LysM" evidence="3">
    <location>
        <begin position="91"/>
        <end position="134"/>
    </location>
</feature>
<sequence>MKKLLMVLSFALILFLGTSIESSAASNVYIVKSGDSLYKISKMNNVSVSNLKAWNGLKSNTIYPNQKIKLKKTTVKTVSKKASTSKSGSSTIYTVKRGDTLYKISKSQKVSVSNLKAWNGLKSSTIYPNQKLKLKKTAATTVSKKTTPSRSTSGSVAKEFTVSATAYTAYCKGCSGITKTGINLKKNPGLKVIAVDPRVIPLGSKVHVEGYGYAVAGDTGSAIKGNKIDVFIPTQSNALRWGRKNVKIKILN</sequence>
<dbReference type="GO" id="GO:0019867">
    <property type="term" value="C:outer membrane"/>
    <property type="evidence" value="ECO:0007669"/>
    <property type="project" value="InterPro"/>
</dbReference>
<dbReference type="GO" id="GO:0009254">
    <property type="term" value="P:peptidoglycan turnover"/>
    <property type="evidence" value="ECO:0007669"/>
    <property type="project" value="InterPro"/>
</dbReference>
<dbReference type="Gene3D" id="3.10.350.10">
    <property type="entry name" value="LysM domain"/>
    <property type="match status" value="2"/>
</dbReference>
<dbReference type="InterPro" id="IPR036908">
    <property type="entry name" value="RlpA-like_sf"/>
</dbReference>
<protein>
    <submittedName>
        <fullName evidence="4">Peptidoglycan-binding protein</fullName>
    </submittedName>
</protein>
<dbReference type="PANTHER" id="PTHR39160:SF6">
    <property type="entry name" value="CELL WALL-BINDING PROTEIN YOCH"/>
    <property type="match status" value="1"/>
</dbReference>
<reference evidence="4" key="1">
    <citation type="submission" date="2016-10" db="EMBL/GenBank/DDBJ databases">
        <authorList>
            <person name="See-Too W.S."/>
        </authorList>
    </citation>
    <scope>NUCLEOTIDE SEQUENCE</scope>
    <source>
        <strain evidence="4">DSM 22276</strain>
    </source>
</reference>
<dbReference type="SUPFAM" id="SSF54106">
    <property type="entry name" value="LysM domain"/>
    <property type="match status" value="2"/>
</dbReference>
<accession>A0A1C7EEM1</accession>
<organism evidence="4 5">
    <name type="scientific">Planococcus donghaensis</name>
    <dbReference type="NCBI Taxonomy" id="414778"/>
    <lineage>
        <taxon>Bacteria</taxon>
        <taxon>Bacillati</taxon>
        <taxon>Bacillota</taxon>
        <taxon>Bacilli</taxon>
        <taxon>Bacillales</taxon>
        <taxon>Caryophanaceae</taxon>
        <taxon>Planococcus</taxon>
    </lineage>
</organism>
<dbReference type="CDD" id="cd22786">
    <property type="entry name" value="DPBB_YuiC-like"/>
    <property type="match status" value="1"/>
</dbReference>
<dbReference type="InterPro" id="IPR051933">
    <property type="entry name" value="Resuscitation_pf_RpfB"/>
</dbReference>
<dbReference type="EMBL" id="CP016543">
    <property type="protein sequence ID" value="ANU22136.1"/>
    <property type="molecule type" value="Genomic_DNA"/>
</dbReference>
<dbReference type="STRING" id="414778.BCM40_01740"/>
<dbReference type="Pfam" id="PF06725">
    <property type="entry name" value="3D"/>
    <property type="match status" value="1"/>
</dbReference>
<feature type="signal peptide" evidence="2">
    <location>
        <begin position="1"/>
        <end position="24"/>
    </location>
</feature>
<dbReference type="SMART" id="SM00257">
    <property type="entry name" value="LysM"/>
    <property type="match status" value="2"/>
</dbReference>
<keyword evidence="1 2" id="KW-0732">Signal</keyword>
<dbReference type="AlphaFoldDB" id="A0A1C7EEM1"/>
<dbReference type="OrthoDB" id="9798935at2"/>
<dbReference type="PANTHER" id="PTHR39160">
    <property type="entry name" value="CELL WALL-BINDING PROTEIN YOCH"/>
    <property type="match status" value="1"/>
</dbReference>
<dbReference type="PROSITE" id="PS51782">
    <property type="entry name" value="LYSM"/>
    <property type="match status" value="2"/>
</dbReference>